<reference evidence="3" key="1">
    <citation type="submission" date="2020-04" db="EMBL/GenBank/DDBJ databases">
        <authorList>
            <person name="Alioto T."/>
            <person name="Alioto T."/>
            <person name="Gomez Garrido J."/>
        </authorList>
    </citation>
    <scope>NUCLEOTIDE SEQUENCE</scope>
    <source>
        <strain evidence="3">A484AB</strain>
    </source>
</reference>
<feature type="coiled-coil region" evidence="1">
    <location>
        <begin position="110"/>
        <end position="137"/>
    </location>
</feature>
<keyword evidence="4" id="KW-1185">Reference proteome</keyword>
<keyword evidence="1" id="KW-0175">Coiled coil</keyword>
<sequence length="223" mass="25180">MKLLYTDANLEIPRQNLETQWQTREGHTHNAASTSRLKACSLTNGLADDIPIRNRYSALNIVSDESEREEIIEVERPPPPPVTKQKKPKKVKEANNARDKATTRIPTITKSQSEEHAKDTQERLAEKKQRITKTTDNYAKTQDVKHYTKPTLATKPDAVIIQWGTNDIKNIMPEKVSESMLDLGKDIKQDCGNAELIFSTIITRTDVLSLNAKTNSLLDKICS</sequence>
<evidence type="ECO:0000256" key="1">
    <source>
        <dbReference type="SAM" id="Coils"/>
    </source>
</evidence>
<dbReference type="InterPro" id="IPR036514">
    <property type="entry name" value="SGNH_hydro_sf"/>
</dbReference>
<dbReference type="Proteomes" id="UP001152795">
    <property type="component" value="Unassembled WGS sequence"/>
</dbReference>
<protein>
    <submittedName>
        <fullName evidence="3">Scavenger receptor cysteine-rich type 1 M130</fullName>
    </submittedName>
</protein>
<evidence type="ECO:0000256" key="2">
    <source>
        <dbReference type="SAM" id="MobiDB-lite"/>
    </source>
</evidence>
<keyword evidence="3" id="KW-0675">Receptor</keyword>
<dbReference type="OrthoDB" id="5982747at2759"/>
<gene>
    <name evidence="3" type="ORF">PACLA_8A045704</name>
</gene>
<organism evidence="3 4">
    <name type="scientific">Paramuricea clavata</name>
    <name type="common">Red gorgonian</name>
    <name type="synonym">Violescent sea-whip</name>
    <dbReference type="NCBI Taxonomy" id="317549"/>
    <lineage>
        <taxon>Eukaryota</taxon>
        <taxon>Metazoa</taxon>
        <taxon>Cnidaria</taxon>
        <taxon>Anthozoa</taxon>
        <taxon>Octocorallia</taxon>
        <taxon>Malacalcyonacea</taxon>
        <taxon>Plexauridae</taxon>
        <taxon>Paramuricea</taxon>
    </lineage>
</organism>
<proteinExistence type="predicted"/>
<evidence type="ECO:0000313" key="3">
    <source>
        <dbReference type="EMBL" id="CAB4040697.1"/>
    </source>
</evidence>
<feature type="region of interest" description="Disordered" evidence="2">
    <location>
        <begin position="75"/>
        <end position="102"/>
    </location>
</feature>
<evidence type="ECO:0000313" key="4">
    <source>
        <dbReference type="Proteomes" id="UP001152795"/>
    </source>
</evidence>
<dbReference type="SUPFAM" id="SSF52266">
    <property type="entry name" value="SGNH hydrolase"/>
    <property type="match status" value="1"/>
</dbReference>
<dbReference type="EMBL" id="CACRXK020027135">
    <property type="protein sequence ID" value="CAB4040697.1"/>
    <property type="molecule type" value="Genomic_DNA"/>
</dbReference>
<comment type="caution">
    <text evidence="3">The sequence shown here is derived from an EMBL/GenBank/DDBJ whole genome shotgun (WGS) entry which is preliminary data.</text>
</comment>
<feature type="compositionally biased region" description="Basic and acidic residues" evidence="2">
    <location>
        <begin position="91"/>
        <end position="102"/>
    </location>
</feature>
<dbReference type="AlphaFoldDB" id="A0A7D9LZH1"/>
<accession>A0A7D9LZH1</accession>
<name>A0A7D9LZH1_PARCT</name>
<dbReference type="Gene3D" id="3.40.50.1110">
    <property type="entry name" value="SGNH hydrolase"/>
    <property type="match status" value="1"/>
</dbReference>